<keyword evidence="3 11" id="KW-0812">Transmembrane</keyword>
<evidence type="ECO:0000256" key="2">
    <source>
        <dbReference type="ARBA" id="ARBA00022670"/>
    </source>
</evidence>
<dbReference type="Proteomes" id="UP000325030">
    <property type="component" value="Chromosome"/>
</dbReference>
<dbReference type="Gene3D" id="3.30.2010.10">
    <property type="entry name" value="Metalloproteases ('zincins'), catalytic domain"/>
    <property type="match status" value="1"/>
</dbReference>
<dbReference type="GO" id="GO:0046872">
    <property type="term" value="F:metal ion binding"/>
    <property type="evidence" value="ECO:0007669"/>
    <property type="project" value="UniProtKB-KW"/>
</dbReference>
<dbReference type="GO" id="GO:0004222">
    <property type="term" value="F:metalloendopeptidase activity"/>
    <property type="evidence" value="ECO:0007669"/>
    <property type="project" value="InterPro"/>
</dbReference>
<reference evidence="14 15" key="2">
    <citation type="journal article" date="2020" name="Int. J. Syst. Evol. Microbiol.">
        <title>Sulfuracidifex tepidarius gen. nov., sp. nov. and transfer of Sulfolobus metallicus Huber and Stetter 1992 to the genus Sulfuracidifex as Sulfuracidifex metallicus comb. nov.</title>
        <authorList>
            <person name="Itoh T."/>
            <person name="Miura T."/>
            <person name="Sakai H.D."/>
            <person name="Kato S."/>
            <person name="Ohkuma M."/>
            <person name="Takashina T."/>
        </authorList>
    </citation>
    <scope>NUCLEOTIDE SEQUENCE</scope>
    <source>
        <strain evidence="13 15">IC-006</strain>
        <strain evidence="14">IC-007</strain>
    </source>
</reference>
<keyword evidence="1" id="KW-1003">Cell membrane</keyword>
<accession>A0A510E4T6</accession>
<dbReference type="STRING" id="1294262.GCA_001316085_01744"/>
<evidence type="ECO:0000256" key="5">
    <source>
        <dbReference type="ARBA" id="ARBA00022801"/>
    </source>
</evidence>
<dbReference type="KEGG" id="step:IC006_2060"/>
<organism evidence="14 16">
    <name type="scientific">Sulfuracidifex tepidarius</name>
    <dbReference type="NCBI Taxonomy" id="1294262"/>
    <lineage>
        <taxon>Archaea</taxon>
        <taxon>Thermoproteota</taxon>
        <taxon>Thermoprotei</taxon>
        <taxon>Sulfolobales</taxon>
        <taxon>Sulfolobaceae</taxon>
        <taxon>Sulfuracidifex</taxon>
    </lineage>
</organism>
<dbReference type="OrthoDB" id="36804at2157"/>
<evidence type="ECO:0000313" key="14">
    <source>
        <dbReference type="EMBL" id="BBG27514.1"/>
    </source>
</evidence>
<dbReference type="Pfam" id="PF01435">
    <property type="entry name" value="Peptidase_M48"/>
    <property type="match status" value="1"/>
</dbReference>
<comment type="cofactor">
    <cofactor evidence="10">
        <name>Zn(2+)</name>
        <dbReference type="ChEBI" id="CHEBI:29105"/>
    </cofactor>
    <text evidence="10">Binds 1 zinc ion per subunit.</text>
</comment>
<evidence type="ECO:0000256" key="9">
    <source>
        <dbReference type="ARBA" id="ARBA00023136"/>
    </source>
</evidence>
<dbReference type="GeneID" id="41715815"/>
<evidence type="ECO:0000259" key="12">
    <source>
        <dbReference type="Pfam" id="PF01435"/>
    </source>
</evidence>
<dbReference type="GO" id="GO:0006508">
    <property type="term" value="P:proteolysis"/>
    <property type="evidence" value="ECO:0007669"/>
    <property type="project" value="UniProtKB-KW"/>
</dbReference>
<dbReference type="AlphaFoldDB" id="A0A510E4T6"/>
<dbReference type="EMBL" id="AP018929">
    <property type="protein sequence ID" value="BBG24726.1"/>
    <property type="molecule type" value="Genomic_DNA"/>
</dbReference>
<keyword evidence="15" id="KW-1185">Reference proteome</keyword>
<comment type="similarity">
    <text evidence="10">Belongs to the peptidase M48 family.</text>
</comment>
<evidence type="ECO:0000256" key="7">
    <source>
        <dbReference type="ARBA" id="ARBA00022989"/>
    </source>
</evidence>
<evidence type="ECO:0000313" key="13">
    <source>
        <dbReference type="EMBL" id="BBG24726.1"/>
    </source>
</evidence>
<keyword evidence="6 10" id="KW-0862">Zinc</keyword>
<dbReference type="PANTHER" id="PTHR43221:SF2">
    <property type="entry name" value="PROTEASE HTPX HOMOLOG"/>
    <property type="match status" value="1"/>
</dbReference>
<sequence>MYSYLLLLSLIIVFPFTALPWIMKRKSYLISEEKYEVRVMRGHSQINAFSIRGLRKGYIFLTESAASLDENKLKAVIAHEIGHLERNHHVKMALLMGSLITISMFLLLDGMSWVAIPVLLLAMLAQKSLSRKFELEADRYALRLVPCQDLVSLISSYGDREASILSTHPDVSTRLKNLNYNWS</sequence>
<keyword evidence="4" id="KW-0479">Metal-binding</keyword>
<dbReference type="InterPro" id="IPR001915">
    <property type="entry name" value="Peptidase_M48"/>
</dbReference>
<keyword evidence="8 10" id="KW-0482">Metalloprotease</keyword>
<dbReference type="PANTHER" id="PTHR43221">
    <property type="entry name" value="PROTEASE HTPX"/>
    <property type="match status" value="1"/>
</dbReference>
<dbReference type="EMBL" id="AP018930">
    <property type="protein sequence ID" value="BBG27514.1"/>
    <property type="molecule type" value="Genomic_DNA"/>
</dbReference>
<keyword evidence="9 11" id="KW-0472">Membrane</keyword>
<evidence type="ECO:0000256" key="6">
    <source>
        <dbReference type="ARBA" id="ARBA00022833"/>
    </source>
</evidence>
<keyword evidence="7 11" id="KW-1133">Transmembrane helix</keyword>
<keyword evidence="2 10" id="KW-0645">Protease</keyword>
<protein>
    <submittedName>
        <fullName evidence="14">Protease HtpX</fullName>
    </submittedName>
</protein>
<evidence type="ECO:0000256" key="4">
    <source>
        <dbReference type="ARBA" id="ARBA00022723"/>
    </source>
</evidence>
<gene>
    <name evidence="13" type="ORF">IC006_2060</name>
    <name evidence="14" type="ORF">IC007_2068</name>
</gene>
<dbReference type="RefSeq" id="WP_054845987.1">
    <property type="nucleotide sequence ID" value="NZ_AP018929.1"/>
</dbReference>
<name>A0A510E4T6_9CREN</name>
<feature type="domain" description="Peptidase M48" evidence="12">
    <location>
        <begin position="30"/>
        <end position="180"/>
    </location>
</feature>
<evidence type="ECO:0000313" key="15">
    <source>
        <dbReference type="Proteomes" id="UP000322983"/>
    </source>
</evidence>
<keyword evidence="5 10" id="KW-0378">Hydrolase</keyword>
<evidence type="ECO:0000256" key="1">
    <source>
        <dbReference type="ARBA" id="ARBA00022475"/>
    </source>
</evidence>
<evidence type="ECO:0000256" key="3">
    <source>
        <dbReference type="ARBA" id="ARBA00022692"/>
    </source>
</evidence>
<proteinExistence type="inferred from homology"/>
<feature type="transmembrane region" description="Helical" evidence="11">
    <location>
        <begin position="92"/>
        <end position="125"/>
    </location>
</feature>
<evidence type="ECO:0000256" key="11">
    <source>
        <dbReference type="SAM" id="Phobius"/>
    </source>
</evidence>
<evidence type="ECO:0000256" key="8">
    <source>
        <dbReference type="ARBA" id="ARBA00023049"/>
    </source>
</evidence>
<accession>A0A510DWW6</accession>
<reference evidence="16" key="1">
    <citation type="submission" date="2018-09" db="EMBL/GenBank/DDBJ databases">
        <title>Complete Genome Sequencing of Sulfolobus sp. JCM 16834.</title>
        <authorList>
            <person name="Kato S."/>
            <person name="Itoh T."/>
            <person name="Ohkuma M."/>
        </authorList>
    </citation>
    <scope>NUCLEOTIDE SEQUENCE [LARGE SCALE GENOMIC DNA]</scope>
    <source>
        <strain evidence="16">IC-007</strain>
    </source>
</reference>
<evidence type="ECO:0000256" key="10">
    <source>
        <dbReference type="RuleBase" id="RU003983"/>
    </source>
</evidence>
<dbReference type="Proteomes" id="UP000322983">
    <property type="component" value="Chromosome"/>
</dbReference>
<dbReference type="InterPro" id="IPR050083">
    <property type="entry name" value="HtpX_protease"/>
</dbReference>
<evidence type="ECO:0000313" key="16">
    <source>
        <dbReference type="Proteomes" id="UP000325030"/>
    </source>
</evidence>